<gene>
    <name evidence="1" type="ORF">AQZ52_17925</name>
</gene>
<comment type="caution">
    <text evidence="1">The sequence shown here is derived from an EMBL/GenBank/DDBJ whole genome shotgun (WGS) entry which is preliminary data.</text>
</comment>
<evidence type="ECO:0000313" key="2">
    <source>
        <dbReference type="Proteomes" id="UP000058012"/>
    </source>
</evidence>
<name>A0A117US74_9SPHN</name>
<dbReference type="Proteomes" id="UP000058012">
    <property type="component" value="Unassembled WGS sequence"/>
</dbReference>
<dbReference type="RefSeq" id="WP_067914483.1">
    <property type="nucleotide sequence ID" value="NZ_KQ954248.1"/>
</dbReference>
<dbReference type="AlphaFoldDB" id="A0A117US74"/>
<dbReference type="OrthoDB" id="7508960at2"/>
<protein>
    <submittedName>
        <fullName evidence="1">Uncharacterized protein</fullName>
    </submittedName>
</protein>
<accession>A0A117US74</accession>
<proteinExistence type="predicted"/>
<organism evidence="1 2">
    <name type="scientific">Novosphingobium fuchskuhlense</name>
    <dbReference type="NCBI Taxonomy" id="1117702"/>
    <lineage>
        <taxon>Bacteria</taxon>
        <taxon>Pseudomonadati</taxon>
        <taxon>Pseudomonadota</taxon>
        <taxon>Alphaproteobacteria</taxon>
        <taxon>Sphingomonadales</taxon>
        <taxon>Sphingomonadaceae</taxon>
        <taxon>Novosphingobium</taxon>
    </lineage>
</organism>
<sequence>MSNEPNRLPEAERALIVSTLTEYSKRLDETGELLAALQIRHALECLDPENPLNRMPTRQGD</sequence>
<keyword evidence="2" id="KW-1185">Reference proteome</keyword>
<reference evidence="1 2" key="1">
    <citation type="submission" date="2015-10" db="EMBL/GenBank/DDBJ databases">
        <title>Draft genome sequence of Novosphingobium fuchskuhlense DSM 25065 isolated from a surface water sample of the southwest basin of Lake Grosse Fuchskuhle.</title>
        <authorList>
            <person name="Ruckert C."/>
            <person name="Winkler A."/>
            <person name="Glaeser J."/>
            <person name="Grossart H.-P."/>
            <person name="Kalinowski J."/>
            <person name="Glaeser S."/>
        </authorList>
    </citation>
    <scope>NUCLEOTIDE SEQUENCE [LARGE SCALE GENOMIC DNA]</scope>
    <source>
        <strain evidence="1 2">FNE08-7</strain>
    </source>
</reference>
<dbReference type="EMBL" id="LLZS01000012">
    <property type="protein sequence ID" value="KUR69879.1"/>
    <property type="molecule type" value="Genomic_DNA"/>
</dbReference>
<evidence type="ECO:0000313" key="1">
    <source>
        <dbReference type="EMBL" id="KUR69879.1"/>
    </source>
</evidence>